<feature type="compositionally biased region" description="Pro residues" evidence="1">
    <location>
        <begin position="60"/>
        <end position="76"/>
    </location>
</feature>
<evidence type="ECO:0000256" key="1">
    <source>
        <dbReference type="SAM" id="MobiDB-lite"/>
    </source>
</evidence>
<gene>
    <name evidence="2" type="ORF">RHGRI_017617</name>
</gene>
<dbReference type="EMBL" id="JACTNZ010000006">
    <property type="protein sequence ID" value="KAG5545189.1"/>
    <property type="molecule type" value="Genomic_DNA"/>
</dbReference>
<protein>
    <submittedName>
        <fullName evidence="2">Uncharacterized protein</fullName>
    </submittedName>
</protein>
<reference evidence="2 3" key="1">
    <citation type="submission" date="2020-08" db="EMBL/GenBank/DDBJ databases">
        <title>Plant Genome Project.</title>
        <authorList>
            <person name="Zhang R.-G."/>
        </authorList>
    </citation>
    <scope>NUCLEOTIDE SEQUENCE [LARGE SCALE GENOMIC DNA]</scope>
    <source>
        <strain evidence="2">WSP0</strain>
        <tissue evidence="2">Leaf</tissue>
    </source>
</reference>
<feature type="compositionally biased region" description="Polar residues" evidence="1">
    <location>
        <begin position="1"/>
        <end position="18"/>
    </location>
</feature>
<feature type="region of interest" description="Disordered" evidence="1">
    <location>
        <begin position="1"/>
        <end position="174"/>
    </location>
</feature>
<proteinExistence type="predicted"/>
<dbReference type="AlphaFoldDB" id="A0AAV6JYI7"/>
<evidence type="ECO:0000313" key="3">
    <source>
        <dbReference type="Proteomes" id="UP000823749"/>
    </source>
</evidence>
<accession>A0AAV6JYI7</accession>
<organism evidence="2 3">
    <name type="scientific">Rhododendron griersonianum</name>
    <dbReference type="NCBI Taxonomy" id="479676"/>
    <lineage>
        <taxon>Eukaryota</taxon>
        <taxon>Viridiplantae</taxon>
        <taxon>Streptophyta</taxon>
        <taxon>Embryophyta</taxon>
        <taxon>Tracheophyta</taxon>
        <taxon>Spermatophyta</taxon>
        <taxon>Magnoliopsida</taxon>
        <taxon>eudicotyledons</taxon>
        <taxon>Gunneridae</taxon>
        <taxon>Pentapetalae</taxon>
        <taxon>asterids</taxon>
        <taxon>Ericales</taxon>
        <taxon>Ericaceae</taxon>
        <taxon>Ericoideae</taxon>
        <taxon>Rhodoreae</taxon>
        <taxon>Rhododendron</taxon>
    </lineage>
</organism>
<keyword evidence="3" id="KW-1185">Reference proteome</keyword>
<evidence type="ECO:0000313" key="2">
    <source>
        <dbReference type="EMBL" id="KAG5545189.1"/>
    </source>
</evidence>
<sequence>MASSRSTNNKYASLNFNDIHQKKHHPSSSSSASPLTTPTTKKILSNSRIHGNMLVLTRPAPKPVPQPSPPSTPPQPQLQQSPTTPDPISLRPLGRTGSGPTLIPSPLTLPKPDTEYSPSPSPSPKSGRFVPPHLRPGFAGREEKPGPQQGARSRENLVEMNRPGSSGTRPSSSGRCLCSDACKVAGTIAPPATRSRFLSRWSFFLGQLLLFEASAFSEWTATSSSPRLPLV</sequence>
<feature type="compositionally biased region" description="Low complexity" evidence="1">
    <location>
        <begin position="162"/>
        <end position="174"/>
    </location>
</feature>
<feature type="compositionally biased region" description="Low complexity" evidence="1">
    <location>
        <begin position="27"/>
        <end position="40"/>
    </location>
</feature>
<feature type="compositionally biased region" description="Low complexity" evidence="1">
    <location>
        <begin position="77"/>
        <end position="87"/>
    </location>
</feature>
<name>A0AAV6JYI7_9ERIC</name>
<comment type="caution">
    <text evidence="2">The sequence shown here is derived from an EMBL/GenBank/DDBJ whole genome shotgun (WGS) entry which is preliminary data.</text>
</comment>
<dbReference type="Proteomes" id="UP000823749">
    <property type="component" value="Chromosome 6"/>
</dbReference>